<dbReference type="InterPro" id="IPR037069">
    <property type="entry name" value="AcylCoA_DH/ox_N_sf"/>
</dbReference>
<dbReference type="GO" id="GO:0033539">
    <property type="term" value="P:fatty acid beta-oxidation using acyl-CoA dehydrogenase"/>
    <property type="evidence" value="ECO:0007669"/>
    <property type="project" value="TreeGrafter"/>
</dbReference>
<accession>A0A6B9G4J7</accession>
<dbReference type="InterPro" id="IPR036250">
    <property type="entry name" value="AcylCo_DH-like_C"/>
</dbReference>
<dbReference type="PIRSF" id="PIRSF016578">
    <property type="entry name" value="HsaA"/>
    <property type="match status" value="1"/>
</dbReference>
<dbReference type="InterPro" id="IPR013107">
    <property type="entry name" value="Acyl-CoA_DH_C"/>
</dbReference>
<organism evidence="5 6">
    <name type="scientific">Pantoea cypripedii</name>
    <name type="common">Pectobacterium cypripedii</name>
    <name type="synonym">Erwinia cypripedii</name>
    <dbReference type="NCBI Taxonomy" id="55209"/>
    <lineage>
        <taxon>Bacteria</taxon>
        <taxon>Pseudomonadati</taxon>
        <taxon>Pseudomonadota</taxon>
        <taxon>Gammaproteobacteria</taxon>
        <taxon>Enterobacterales</taxon>
        <taxon>Erwiniaceae</taxon>
        <taxon>Pantoea</taxon>
    </lineage>
</organism>
<reference evidence="5 6" key="1">
    <citation type="submission" date="2017-11" db="EMBL/GenBank/DDBJ databases">
        <title>Genome sequence of Pantoea cypripedii NE1.</title>
        <authorList>
            <person name="Nascimento F.X."/>
        </authorList>
    </citation>
    <scope>NUCLEOTIDE SEQUENCE [LARGE SCALE GENOMIC DNA]</scope>
    <source>
        <strain evidence="5 6">NE1</strain>
        <plasmid evidence="6">pne1b</plasmid>
    </source>
</reference>
<dbReference type="InterPro" id="IPR050741">
    <property type="entry name" value="Acyl-CoA_dehydrogenase"/>
</dbReference>
<dbReference type="EMBL" id="CP024770">
    <property type="protein sequence ID" value="QGY32601.1"/>
    <property type="molecule type" value="Genomic_DNA"/>
</dbReference>
<proteinExistence type="predicted"/>
<dbReference type="GO" id="GO:0003995">
    <property type="term" value="F:acyl-CoA dehydrogenase activity"/>
    <property type="evidence" value="ECO:0007669"/>
    <property type="project" value="TreeGrafter"/>
</dbReference>
<protein>
    <submittedName>
        <fullName evidence="5">SfnB family sulfur acquisition oxidoreductase</fullName>
    </submittedName>
</protein>
<keyword evidence="5" id="KW-0614">Plasmid</keyword>
<evidence type="ECO:0000313" key="5">
    <source>
        <dbReference type="EMBL" id="QGY32601.1"/>
    </source>
</evidence>
<dbReference type="Pfam" id="PF08028">
    <property type="entry name" value="Acyl-CoA_dh_2"/>
    <property type="match status" value="1"/>
</dbReference>
<dbReference type="Proteomes" id="UP000502005">
    <property type="component" value="Plasmid pNE1B"/>
</dbReference>
<evidence type="ECO:0000256" key="1">
    <source>
        <dbReference type="ARBA" id="ARBA00022630"/>
    </source>
</evidence>
<dbReference type="SUPFAM" id="SSF47203">
    <property type="entry name" value="Acyl-CoA dehydrogenase C-terminal domain-like"/>
    <property type="match status" value="1"/>
</dbReference>
<dbReference type="GO" id="GO:0016712">
    <property type="term" value="F:oxidoreductase activity, acting on paired donors, with incorporation or reduction of molecular oxygen, reduced flavin or flavoprotein as one donor, and incorporation of one atom of oxygen"/>
    <property type="evidence" value="ECO:0007669"/>
    <property type="project" value="TreeGrafter"/>
</dbReference>
<dbReference type="GO" id="GO:0005737">
    <property type="term" value="C:cytoplasm"/>
    <property type="evidence" value="ECO:0007669"/>
    <property type="project" value="TreeGrafter"/>
</dbReference>
<dbReference type="Gene3D" id="1.10.540.10">
    <property type="entry name" value="Acyl-CoA dehydrogenase/oxidase, N-terminal domain"/>
    <property type="match status" value="1"/>
</dbReference>
<dbReference type="InterPro" id="IPR009100">
    <property type="entry name" value="AcylCoA_DH/oxidase_NM_dom_sf"/>
</dbReference>
<evidence type="ECO:0000256" key="2">
    <source>
        <dbReference type="ARBA" id="ARBA00023002"/>
    </source>
</evidence>
<geneLocation type="plasmid" evidence="6">
    <name>pne1b</name>
</geneLocation>
<keyword evidence="2" id="KW-0560">Oxidoreductase</keyword>
<dbReference type="Gene3D" id="1.20.140.10">
    <property type="entry name" value="Butyryl-CoA Dehydrogenase, subunit A, domain 3"/>
    <property type="match status" value="1"/>
</dbReference>
<dbReference type="PANTHER" id="PTHR48083:SF19">
    <property type="entry name" value="FLAVIN-DEPENDENT MONOOXYGENASE, OXYGENASE SUBUNIT HSAA"/>
    <property type="match status" value="1"/>
</dbReference>
<evidence type="ECO:0000259" key="3">
    <source>
        <dbReference type="Pfam" id="PF02770"/>
    </source>
</evidence>
<evidence type="ECO:0000259" key="4">
    <source>
        <dbReference type="Pfam" id="PF08028"/>
    </source>
</evidence>
<feature type="domain" description="Acyl-CoA dehydrogenase C-terminal" evidence="4">
    <location>
        <begin position="245"/>
        <end position="377"/>
    </location>
</feature>
<dbReference type="InterPro" id="IPR006091">
    <property type="entry name" value="Acyl-CoA_Oxase/DH_mid-dom"/>
</dbReference>
<sequence length="402" mass="43445">MNANPHANTPYGAGQRTAVLNAEVNSSVEKLMFTLEARACAADQQRDYAEAQRALEHSGLLSLRVPAQAGGVFISQSEAIDITRRVAQADPGVAQLLQPHYGFTDTIELLPVATQAILYRDVLRGVRIASAASERGGKHSADFATTLLRQGDGYVIQGTKYYATGSVGAGWITVIGRNELGGQALAWVRADAQGLKVIDDWNGMGQRGSSSGTVMLDNVVVPADYVVPVWDIGHRALAWHESGRLIHAAIDLGIAEGALGWGLRQVASDTRIPFESPYATLASDPVLQYQIGTLSAQILAAGALLDNTAQLLDRVQTMHPDDYLLLQSQLAAIKALAAEVSLQTSSDVFSWSGARAADRKLRVDRYWRNARTHTLHDPVRLRYQELGQQLLRVFTAEQGAAQ</sequence>
<dbReference type="GO" id="GO:0050660">
    <property type="term" value="F:flavin adenine dinucleotide binding"/>
    <property type="evidence" value="ECO:0007669"/>
    <property type="project" value="InterPro"/>
</dbReference>
<dbReference type="InterPro" id="IPR046373">
    <property type="entry name" value="Acyl-CoA_Oxase/DH_mid-dom_sf"/>
</dbReference>
<dbReference type="SUPFAM" id="SSF56645">
    <property type="entry name" value="Acyl-CoA dehydrogenase NM domain-like"/>
    <property type="match status" value="1"/>
</dbReference>
<keyword evidence="1" id="KW-0285">Flavoprotein</keyword>
<name>A0A6B9G4J7_PANCY</name>
<dbReference type="Gene3D" id="2.40.110.10">
    <property type="entry name" value="Butyryl-CoA Dehydrogenase, subunit A, domain 2"/>
    <property type="match status" value="1"/>
</dbReference>
<dbReference type="Pfam" id="PF02770">
    <property type="entry name" value="Acyl-CoA_dh_M"/>
    <property type="match status" value="1"/>
</dbReference>
<dbReference type="AlphaFoldDB" id="A0A6B9G4J7"/>
<dbReference type="RefSeq" id="WP_208718503.1">
    <property type="nucleotide sequence ID" value="NZ_CP024770.1"/>
</dbReference>
<evidence type="ECO:0000313" key="6">
    <source>
        <dbReference type="Proteomes" id="UP000502005"/>
    </source>
</evidence>
<gene>
    <name evidence="5" type="ORF">CUN67_27005</name>
</gene>
<feature type="domain" description="Acyl-CoA oxidase/dehydrogenase middle" evidence="3">
    <location>
        <begin position="134"/>
        <end position="219"/>
    </location>
</feature>
<dbReference type="PANTHER" id="PTHR48083">
    <property type="entry name" value="MEDIUM-CHAIN SPECIFIC ACYL-COA DEHYDROGENASE, MITOCHONDRIAL-RELATED"/>
    <property type="match status" value="1"/>
</dbReference>